<dbReference type="STRING" id="126957.T1ILX0"/>
<proteinExistence type="predicted"/>
<reference evidence="1" key="2">
    <citation type="submission" date="2015-02" db="UniProtKB">
        <authorList>
            <consortium name="EnsemblMetazoa"/>
        </authorList>
    </citation>
    <scope>IDENTIFICATION</scope>
</reference>
<name>T1ILX0_STRMM</name>
<evidence type="ECO:0000313" key="2">
    <source>
        <dbReference type="Proteomes" id="UP000014500"/>
    </source>
</evidence>
<keyword evidence="2" id="KW-1185">Reference proteome</keyword>
<dbReference type="SUPFAM" id="SSF53098">
    <property type="entry name" value="Ribonuclease H-like"/>
    <property type="match status" value="1"/>
</dbReference>
<evidence type="ECO:0000313" key="1">
    <source>
        <dbReference type="EnsemblMetazoa" id="SMAR001962-PA"/>
    </source>
</evidence>
<dbReference type="eggNOG" id="KOG1121">
    <property type="taxonomic scope" value="Eukaryota"/>
</dbReference>
<dbReference type="InterPro" id="IPR012337">
    <property type="entry name" value="RNaseH-like_sf"/>
</dbReference>
<dbReference type="EnsemblMetazoa" id="SMAR001962-RA">
    <property type="protein sequence ID" value="SMAR001962-PA"/>
    <property type="gene ID" value="SMAR001962"/>
</dbReference>
<dbReference type="EMBL" id="JH430906">
    <property type="status" value="NOT_ANNOTATED_CDS"/>
    <property type="molecule type" value="Genomic_DNA"/>
</dbReference>
<dbReference type="Proteomes" id="UP000014500">
    <property type="component" value="Unassembled WGS sequence"/>
</dbReference>
<protein>
    <recommendedName>
        <fullName evidence="3">HAT C-terminal dimerisation domain-containing protein</fullName>
    </recommendedName>
</protein>
<evidence type="ECO:0008006" key="3">
    <source>
        <dbReference type="Google" id="ProtNLM"/>
    </source>
</evidence>
<dbReference type="HOGENOM" id="CLU_1416808_0_0_1"/>
<organism evidence="1 2">
    <name type="scientific">Strigamia maritima</name>
    <name type="common">European centipede</name>
    <name type="synonym">Geophilus maritimus</name>
    <dbReference type="NCBI Taxonomy" id="126957"/>
    <lineage>
        <taxon>Eukaryota</taxon>
        <taxon>Metazoa</taxon>
        <taxon>Ecdysozoa</taxon>
        <taxon>Arthropoda</taxon>
        <taxon>Myriapoda</taxon>
        <taxon>Chilopoda</taxon>
        <taxon>Pleurostigmophora</taxon>
        <taxon>Geophilomorpha</taxon>
        <taxon>Linotaeniidae</taxon>
        <taxon>Strigamia</taxon>
    </lineage>
</organism>
<accession>T1ILX0</accession>
<dbReference type="AlphaFoldDB" id="T1ILX0"/>
<reference evidence="2" key="1">
    <citation type="submission" date="2011-05" db="EMBL/GenBank/DDBJ databases">
        <authorList>
            <person name="Richards S.R."/>
            <person name="Qu J."/>
            <person name="Jiang H."/>
            <person name="Jhangiani S.N."/>
            <person name="Agravi P."/>
            <person name="Goodspeed R."/>
            <person name="Gross S."/>
            <person name="Mandapat C."/>
            <person name="Jackson L."/>
            <person name="Mathew T."/>
            <person name="Pu L."/>
            <person name="Thornton R."/>
            <person name="Saada N."/>
            <person name="Wilczek-Boney K.B."/>
            <person name="Lee S."/>
            <person name="Kovar C."/>
            <person name="Wu Y."/>
            <person name="Scherer S.E."/>
            <person name="Worley K.C."/>
            <person name="Muzny D.M."/>
            <person name="Gibbs R."/>
        </authorList>
    </citation>
    <scope>NUCLEOTIDE SEQUENCE</scope>
    <source>
        <strain evidence="2">Brora</strain>
    </source>
</reference>
<sequence>MDNGSNFVKAFVQYGKWKTTKRIRFFSDDDSDVDVVEPEIIQIDRVYDILSLSENNNTPPGTRKPLCKLPPHMRCASHTLNLVATPSSLPLRDTTTTKNFFQFKKIHTNSNDLAIINEFDQYLLDTSTDLDILNKYPFIKKIFIRFNTALTSSAPVERLFSCGKLILQHLRNRLGDDTFEKLLLLKKNPSFS</sequence>